<dbReference type="InterPro" id="IPR013830">
    <property type="entry name" value="SGNH_hydro"/>
</dbReference>
<dbReference type="InterPro" id="IPR036514">
    <property type="entry name" value="SGNH_hydro_sf"/>
</dbReference>
<dbReference type="eggNOG" id="COG2755">
    <property type="taxonomic scope" value="Bacteria"/>
</dbReference>
<dbReference type="AlphaFoldDB" id="B0CCB8"/>
<evidence type="ECO:0000313" key="2">
    <source>
        <dbReference type="EMBL" id="ABW26803.1"/>
    </source>
</evidence>
<dbReference type="KEGG" id="amr:AM1_1782"/>
<accession>B0CCB8</accession>
<proteinExistence type="predicted"/>
<dbReference type="EMBL" id="CP000828">
    <property type="protein sequence ID" value="ABW26803.1"/>
    <property type="molecule type" value="Genomic_DNA"/>
</dbReference>
<dbReference type="RefSeq" id="WP_012162314.1">
    <property type="nucleotide sequence ID" value="NC_009925.1"/>
</dbReference>
<dbReference type="HOGENOM" id="CLU_088196_2_0_3"/>
<dbReference type="OrthoDB" id="5196031at2"/>
<dbReference type="STRING" id="329726.AM1_1782"/>
<reference evidence="2 3" key="1">
    <citation type="journal article" date="2008" name="Proc. Natl. Acad. Sci. U.S.A.">
        <title>Niche adaptation and genome expansion in the chlorophyll d-producing cyanobacterium Acaryochloris marina.</title>
        <authorList>
            <person name="Swingley W.D."/>
            <person name="Chen M."/>
            <person name="Cheung P.C."/>
            <person name="Conrad A.L."/>
            <person name="Dejesa L.C."/>
            <person name="Hao J."/>
            <person name="Honchak B.M."/>
            <person name="Karbach L.E."/>
            <person name="Kurdoglu A."/>
            <person name="Lahiri S."/>
            <person name="Mastrian S.D."/>
            <person name="Miyashita H."/>
            <person name="Page L."/>
            <person name="Ramakrishna P."/>
            <person name="Satoh S."/>
            <person name="Sattley W.M."/>
            <person name="Shimada Y."/>
            <person name="Taylor H.L."/>
            <person name="Tomo T."/>
            <person name="Tsuchiya T."/>
            <person name="Wang Z.T."/>
            <person name="Raymond J."/>
            <person name="Mimuro M."/>
            <person name="Blankenship R.E."/>
            <person name="Touchman J.W."/>
        </authorList>
    </citation>
    <scope>NUCLEOTIDE SEQUENCE [LARGE SCALE GENOMIC DNA]</scope>
    <source>
        <strain evidence="3">MBIC 11017</strain>
    </source>
</reference>
<protein>
    <submittedName>
        <fullName evidence="2">GDSL-like Lipase/Acylhydrolase, putative</fullName>
    </submittedName>
</protein>
<dbReference type="Gene3D" id="3.40.50.1110">
    <property type="entry name" value="SGNH hydrolase"/>
    <property type="match status" value="1"/>
</dbReference>
<dbReference type="SUPFAM" id="SSF52266">
    <property type="entry name" value="SGNH hydrolase"/>
    <property type="match status" value="1"/>
</dbReference>
<organism evidence="2 3">
    <name type="scientific">Acaryochloris marina (strain MBIC 11017)</name>
    <dbReference type="NCBI Taxonomy" id="329726"/>
    <lineage>
        <taxon>Bacteria</taxon>
        <taxon>Bacillati</taxon>
        <taxon>Cyanobacteriota</taxon>
        <taxon>Cyanophyceae</taxon>
        <taxon>Acaryochloridales</taxon>
        <taxon>Acaryochloridaceae</taxon>
        <taxon>Acaryochloris</taxon>
    </lineage>
</organism>
<name>B0CCB8_ACAM1</name>
<dbReference type="GO" id="GO:0016787">
    <property type="term" value="F:hydrolase activity"/>
    <property type="evidence" value="ECO:0007669"/>
    <property type="project" value="UniProtKB-KW"/>
</dbReference>
<sequence>MPKDDKDLRICFVGDSFVNGVGDLGCLGWTGRICATMYRRGYDFTSYNLGVRQSTSADIEDRWLSEVQARCPAGTNGRVVFSFGVNDTAQEYDHCRVDMPLSLENARRIFRTAKLRYPILMIGPPAIADPDHNERVKNLSENLGILSQELDVPYLDIWTPLSRSSIWLNDIKARDGYHPGSTGYTEMAVIIQKWSAWLDWFKRDRSEE</sequence>
<evidence type="ECO:0000313" key="3">
    <source>
        <dbReference type="Proteomes" id="UP000000268"/>
    </source>
</evidence>
<gene>
    <name evidence="2" type="ordered locus">AM1_1782</name>
</gene>
<keyword evidence="3" id="KW-1185">Reference proteome</keyword>
<feature type="domain" description="SGNH hydrolase-type esterase" evidence="1">
    <location>
        <begin position="12"/>
        <end position="184"/>
    </location>
</feature>
<evidence type="ECO:0000259" key="1">
    <source>
        <dbReference type="Pfam" id="PF13472"/>
    </source>
</evidence>
<dbReference type="Pfam" id="PF13472">
    <property type="entry name" value="Lipase_GDSL_2"/>
    <property type="match status" value="1"/>
</dbReference>
<keyword evidence="2" id="KW-0378">Hydrolase</keyword>
<dbReference type="Proteomes" id="UP000000268">
    <property type="component" value="Chromosome"/>
</dbReference>